<organism evidence="2 3">
    <name type="scientific">Candidatus Giovannonibacteria bacterium RIFCSPLOWO2_01_FULL_46_13</name>
    <dbReference type="NCBI Taxonomy" id="1798352"/>
    <lineage>
        <taxon>Bacteria</taxon>
        <taxon>Candidatus Giovannoniibacteriota</taxon>
    </lineage>
</organism>
<reference evidence="2 3" key="1">
    <citation type="journal article" date="2016" name="Nat. Commun.">
        <title>Thousands of microbial genomes shed light on interconnected biogeochemical processes in an aquifer system.</title>
        <authorList>
            <person name="Anantharaman K."/>
            <person name="Brown C.T."/>
            <person name="Hug L.A."/>
            <person name="Sharon I."/>
            <person name="Castelle C.J."/>
            <person name="Probst A.J."/>
            <person name="Thomas B.C."/>
            <person name="Singh A."/>
            <person name="Wilkins M.J."/>
            <person name="Karaoz U."/>
            <person name="Brodie E.L."/>
            <person name="Williams K.H."/>
            <person name="Hubbard S.S."/>
            <person name="Banfield J.F."/>
        </authorList>
    </citation>
    <scope>NUCLEOTIDE SEQUENCE [LARGE SCALE GENOMIC DNA]</scope>
</reference>
<evidence type="ECO:0000256" key="1">
    <source>
        <dbReference type="SAM" id="Phobius"/>
    </source>
</evidence>
<feature type="transmembrane region" description="Helical" evidence="1">
    <location>
        <begin position="73"/>
        <end position="92"/>
    </location>
</feature>
<evidence type="ECO:0000313" key="3">
    <source>
        <dbReference type="Proteomes" id="UP000178684"/>
    </source>
</evidence>
<name>A0A1F5X3D6_9BACT</name>
<keyword evidence="1" id="KW-0472">Membrane</keyword>
<protein>
    <submittedName>
        <fullName evidence="2">Uncharacterized protein</fullName>
    </submittedName>
</protein>
<comment type="caution">
    <text evidence="2">The sequence shown here is derived from an EMBL/GenBank/DDBJ whole genome shotgun (WGS) entry which is preliminary data.</text>
</comment>
<keyword evidence="1" id="KW-0812">Transmembrane</keyword>
<evidence type="ECO:0000313" key="2">
    <source>
        <dbReference type="EMBL" id="OGF82409.1"/>
    </source>
</evidence>
<dbReference type="AlphaFoldDB" id="A0A1F5X3D6"/>
<accession>A0A1F5X3D6</accession>
<gene>
    <name evidence="2" type="ORF">A3B18_03630</name>
</gene>
<proteinExistence type="predicted"/>
<dbReference type="EMBL" id="MFIE01000019">
    <property type="protein sequence ID" value="OGF82409.1"/>
    <property type="molecule type" value="Genomic_DNA"/>
</dbReference>
<keyword evidence="1" id="KW-1133">Transmembrane helix</keyword>
<feature type="transmembrane region" description="Helical" evidence="1">
    <location>
        <begin position="99"/>
        <end position="115"/>
    </location>
</feature>
<dbReference type="Proteomes" id="UP000178684">
    <property type="component" value="Unassembled WGS sequence"/>
</dbReference>
<sequence>MKRWVWRYVYALRRDNNTRMKTLWVFTGLLLVFNLGVLGSGSVSWPVHSDEAQRYYNAYFQGKFMTDQELLSTYEVVTGSIGLFFGWMFGWIRWFMWRLWLVLFVATVVYTPLAYRDEFTKLKLGISRSFREQRGAEATGGPRVPLSGGVKAGNEGGLTFWQYMKGEIIWDILRDFVFKRR</sequence>